<keyword evidence="2" id="KW-0479">Metal-binding</keyword>
<dbReference type="Gene3D" id="3.30.70.360">
    <property type="match status" value="1"/>
</dbReference>
<dbReference type="AlphaFoldDB" id="A0A6J4UW49"/>
<dbReference type="GO" id="GO:0008233">
    <property type="term" value="F:peptidase activity"/>
    <property type="evidence" value="ECO:0007669"/>
    <property type="project" value="UniProtKB-KW"/>
</dbReference>
<evidence type="ECO:0000259" key="4">
    <source>
        <dbReference type="Pfam" id="PF07687"/>
    </source>
</evidence>
<dbReference type="InterPro" id="IPR051458">
    <property type="entry name" value="Cyt/Met_Dipeptidase"/>
</dbReference>
<reference evidence="5" key="1">
    <citation type="submission" date="2020-02" db="EMBL/GenBank/DDBJ databases">
        <authorList>
            <person name="Meier V. D."/>
        </authorList>
    </citation>
    <scope>NUCLEOTIDE SEQUENCE</scope>
    <source>
        <strain evidence="5">AVDCRST_MAG33</strain>
    </source>
</reference>
<accession>A0A6J4UW49</accession>
<sequence>MTSADLASLPLDGQLAEVLAACGRNRERDLADLFRLLAQPSISAQGIGVDECSELVRDLLERSGFAARIMATPGAPVVYGERCNAPGQPTLLIYGHYDVQPADPLEAWDSPPFEPTIRDGRIWARGVADNKGQFVANVLGARAWLETVGELPINVKVVVEGEEESGSPNFPAFVAANRDLLAADLVYVSDGQVFETHQPIVEFGNRGMLYIELVAHGPSRDLHSGNFGGVAPNPAWTLVHLLATMFSPDGEILVPGVLDAVRPVTPELRTALDAIPLDEAAALADIGLTEKAAPKDLPYYDRLMVRPTMNIAGFTSGYGGAGSKTVLPAEARVKMDLRLVPNQDPAVIYDQIRAHVAAHAPGVEILHHGAMEPVAVALDSPLAAPVRRAVEVGFGVAPVDVPMVGGSLPSAVWPKELGVPAIVVPYGNADQANHSPNENMITERFYAGIRTSAALLGAMVGQNRQI</sequence>
<dbReference type="PANTHER" id="PTHR43270:SF8">
    <property type="entry name" value="DI- AND TRIPEPTIDASE DUG2-RELATED"/>
    <property type="match status" value="1"/>
</dbReference>
<keyword evidence="3" id="KW-0378">Hydrolase</keyword>
<dbReference type="PANTHER" id="PTHR43270">
    <property type="entry name" value="BETA-ALA-HIS DIPEPTIDASE"/>
    <property type="match status" value="1"/>
</dbReference>
<name>A0A6J4UW49_9BACT</name>
<gene>
    <name evidence="5" type="ORF">AVDCRST_MAG33-1660</name>
</gene>
<dbReference type="SUPFAM" id="SSF53187">
    <property type="entry name" value="Zn-dependent exopeptidases"/>
    <property type="match status" value="1"/>
</dbReference>
<protein>
    <submittedName>
        <fullName evidence="5">Acetylornithine deacetylase/Succinyl-diaminopimelate desuccinylase and related deacylases</fullName>
    </submittedName>
</protein>
<dbReference type="GO" id="GO:0046872">
    <property type="term" value="F:metal ion binding"/>
    <property type="evidence" value="ECO:0007669"/>
    <property type="project" value="UniProtKB-KW"/>
</dbReference>
<evidence type="ECO:0000256" key="1">
    <source>
        <dbReference type="ARBA" id="ARBA00022670"/>
    </source>
</evidence>
<dbReference type="Gene3D" id="3.40.630.10">
    <property type="entry name" value="Zn peptidases"/>
    <property type="match status" value="1"/>
</dbReference>
<organism evidence="5">
    <name type="scientific">uncultured Thermomicrobiales bacterium</name>
    <dbReference type="NCBI Taxonomy" id="1645740"/>
    <lineage>
        <taxon>Bacteria</taxon>
        <taxon>Pseudomonadati</taxon>
        <taxon>Thermomicrobiota</taxon>
        <taxon>Thermomicrobia</taxon>
        <taxon>Thermomicrobiales</taxon>
        <taxon>environmental samples</taxon>
    </lineage>
</organism>
<dbReference type="NCBIfam" id="NF006579">
    <property type="entry name" value="PRK09104.1"/>
    <property type="match status" value="1"/>
</dbReference>
<dbReference type="EMBL" id="CADCWK010000170">
    <property type="protein sequence ID" value="CAA9560923.1"/>
    <property type="molecule type" value="Genomic_DNA"/>
</dbReference>
<dbReference type="InterPro" id="IPR011650">
    <property type="entry name" value="Peptidase_M20_dimer"/>
</dbReference>
<feature type="domain" description="Peptidase M20 dimerisation" evidence="4">
    <location>
        <begin position="204"/>
        <end position="362"/>
    </location>
</feature>
<keyword evidence="1" id="KW-0645">Protease</keyword>
<dbReference type="Pfam" id="PF07687">
    <property type="entry name" value="M20_dimer"/>
    <property type="match status" value="1"/>
</dbReference>
<evidence type="ECO:0000313" key="5">
    <source>
        <dbReference type="EMBL" id="CAA9560923.1"/>
    </source>
</evidence>
<proteinExistence type="predicted"/>
<evidence type="ECO:0000256" key="2">
    <source>
        <dbReference type="ARBA" id="ARBA00022723"/>
    </source>
</evidence>
<evidence type="ECO:0000256" key="3">
    <source>
        <dbReference type="ARBA" id="ARBA00022801"/>
    </source>
</evidence>
<dbReference type="Pfam" id="PF01546">
    <property type="entry name" value="Peptidase_M20"/>
    <property type="match status" value="1"/>
</dbReference>
<dbReference type="GO" id="GO:0006508">
    <property type="term" value="P:proteolysis"/>
    <property type="evidence" value="ECO:0007669"/>
    <property type="project" value="UniProtKB-KW"/>
</dbReference>
<dbReference type="InterPro" id="IPR002933">
    <property type="entry name" value="Peptidase_M20"/>
</dbReference>